<dbReference type="InterPro" id="IPR017208">
    <property type="entry name" value="UCP037442_abhydr"/>
</dbReference>
<dbReference type="EMBL" id="BMXA01000006">
    <property type="protein sequence ID" value="GHA16919.1"/>
    <property type="molecule type" value="Genomic_DNA"/>
</dbReference>
<dbReference type="InterPro" id="IPR050266">
    <property type="entry name" value="AB_hydrolase_sf"/>
</dbReference>
<evidence type="ECO:0000313" key="3">
    <source>
        <dbReference type="Proteomes" id="UP000614811"/>
    </source>
</evidence>
<reference evidence="2" key="2">
    <citation type="submission" date="2020-09" db="EMBL/GenBank/DDBJ databases">
        <authorList>
            <person name="Sun Q."/>
            <person name="Kim S."/>
        </authorList>
    </citation>
    <scope>NUCLEOTIDE SEQUENCE</scope>
    <source>
        <strain evidence="2">KCTC 12711</strain>
    </source>
</reference>
<feature type="domain" description="Serine aminopeptidase S33" evidence="1">
    <location>
        <begin position="34"/>
        <end position="174"/>
    </location>
</feature>
<dbReference type="Gene3D" id="3.40.50.1820">
    <property type="entry name" value="alpha/beta hydrolase"/>
    <property type="match status" value="1"/>
</dbReference>
<evidence type="ECO:0000259" key="1">
    <source>
        <dbReference type="Pfam" id="PF12146"/>
    </source>
</evidence>
<proteinExistence type="predicted"/>
<dbReference type="Proteomes" id="UP000614811">
    <property type="component" value="Unassembled WGS sequence"/>
</dbReference>
<protein>
    <recommendedName>
        <fullName evidence="1">Serine aminopeptidase S33 domain-containing protein</fullName>
    </recommendedName>
</protein>
<evidence type="ECO:0000313" key="2">
    <source>
        <dbReference type="EMBL" id="GHA16919.1"/>
    </source>
</evidence>
<dbReference type="SUPFAM" id="SSF53474">
    <property type="entry name" value="alpha/beta-Hydrolases"/>
    <property type="match status" value="1"/>
</dbReference>
<gene>
    <name evidence="2" type="ORF">GCM10008090_28240</name>
</gene>
<dbReference type="PIRSF" id="PIRSF037442">
    <property type="entry name" value="UCP037442_abhydr"/>
    <property type="match status" value="1"/>
</dbReference>
<name>A0A918S1T0_9GAMM</name>
<reference evidence="2" key="1">
    <citation type="journal article" date="2014" name="Int. J. Syst. Evol. Microbiol.">
        <title>Complete genome sequence of Corynebacterium casei LMG S-19264T (=DSM 44701T), isolated from a smear-ripened cheese.</title>
        <authorList>
            <consortium name="US DOE Joint Genome Institute (JGI-PGF)"/>
            <person name="Walter F."/>
            <person name="Albersmeier A."/>
            <person name="Kalinowski J."/>
            <person name="Ruckert C."/>
        </authorList>
    </citation>
    <scope>NUCLEOTIDE SEQUENCE</scope>
    <source>
        <strain evidence="2">KCTC 12711</strain>
    </source>
</reference>
<comment type="caution">
    <text evidence="2">The sequence shown here is derived from an EMBL/GenBank/DDBJ whole genome shotgun (WGS) entry which is preliminary data.</text>
</comment>
<dbReference type="InterPro" id="IPR022742">
    <property type="entry name" value="Hydrolase_4"/>
</dbReference>
<accession>A0A918S1T0</accession>
<dbReference type="PANTHER" id="PTHR43798:SF33">
    <property type="entry name" value="HYDROLASE, PUTATIVE (AFU_ORTHOLOGUE AFUA_2G14860)-RELATED"/>
    <property type="match status" value="1"/>
</dbReference>
<dbReference type="InterPro" id="IPR029058">
    <property type="entry name" value="AB_hydrolase_fold"/>
</dbReference>
<dbReference type="Pfam" id="PF12146">
    <property type="entry name" value="Hydrolase_4"/>
    <property type="match status" value="1"/>
</dbReference>
<sequence length="302" mass="33042">MVAIMPPSINTIAFVADDGISNQLRVAETQSPSNTVILLLPAMGTQAIKYDALITRLAANGVHAASIDLRGHGASGIRASRGTDFSYTHLVNLDLKAALDTLRAVFPTPKIILSGHSLGGQIAALYLARHEHHDVCALNLLASGTVDYRGWRGTRKVGILFFTQFAYLISKVVGHFPGRRVGFAAREARGVMRDWAFNARHGRYELAHDEFDYETGLARVVSPVLAINFADDSFAPVFATARLVAKFSPEVHTEYQLFSAGDLGTQQAGHFTFLRHHELVATRIANWAKALPDRHDKHHAAE</sequence>
<dbReference type="GO" id="GO:0016020">
    <property type="term" value="C:membrane"/>
    <property type="evidence" value="ECO:0007669"/>
    <property type="project" value="TreeGrafter"/>
</dbReference>
<dbReference type="AlphaFoldDB" id="A0A918S1T0"/>
<keyword evidence="3" id="KW-1185">Reference proteome</keyword>
<dbReference type="PANTHER" id="PTHR43798">
    <property type="entry name" value="MONOACYLGLYCEROL LIPASE"/>
    <property type="match status" value="1"/>
</dbReference>
<organism evidence="2 3">
    <name type="scientific">Arenicella chitinivorans</name>
    <dbReference type="NCBI Taxonomy" id="1329800"/>
    <lineage>
        <taxon>Bacteria</taxon>
        <taxon>Pseudomonadati</taxon>
        <taxon>Pseudomonadota</taxon>
        <taxon>Gammaproteobacteria</taxon>
        <taxon>Arenicellales</taxon>
        <taxon>Arenicellaceae</taxon>
        <taxon>Arenicella</taxon>
    </lineage>
</organism>